<dbReference type="NCBIfam" id="NF038144">
    <property type="entry name" value="PxxKW"/>
    <property type="match status" value="1"/>
</dbReference>
<dbReference type="InterPro" id="IPR047766">
    <property type="entry name" value="PxxKW_fam"/>
</dbReference>
<protein>
    <submittedName>
        <fullName evidence="2">Conserved hypothetical cytosolic protein</fullName>
    </submittedName>
</protein>
<dbReference type="EMBL" id="CP000478">
    <property type="protein sequence ID" value="ABK18621.1"/>
    <property type="molecule type" value="Genomic_DNA"/>
</dbReference>
<gene>
    <name evidence="2" type="ordered locus">Sfum_2947</name>
</gene>
<reference evidence="2 3" key="1">
    <citation type="submission" date="2006-10" db="EMBL/GenBank/DDBJ databases">
        <title>Complete sequence of Syntrophobacter fumaroxidans MPOB.</title>
        <authorList>
            <consortium name="US DOE Joint Genome Institute"/>
            <person name="Copeland A."/>
            <person name="Lucas S."/>
            <person name="Lapidus A."/>
            <person name="Barry K."/>
            <person name="Detter J.C."/>
            <person name="Glavina del Rio T."/>
            <person name="Hammon N."/>
            <person name="Israni S."/>
            <person name="Pitluck S."/>
            <person name="Goltsman E.G."/>
            <person name="Martinez M."/>
            <person name="Schmutz J."/>
            <person name="Larimer F."/>
            <person name="Land M."/>
            <person name="Hauser L."/>
            <person name="Kyrpides N."/>
            <person name="Kim E."/>
            <person name="Boone D.R."/>
            <person name="Brockman F."/>
            <person name="Culley D."/>
            <person name="Ferry J."/>
            <person name="Gunsalus R."/>
            <person name="McInerney M.J."/>
            <person name="Morrison M."/>
            <person name="Plugge C."/>
            <person name="Rohlin L."/>
            <person name="Scholten J."/>
            <person name="Sieber J."/>
            <person name="Stams A.J.M."/>
            <person name="Worm P."/>
            <person name="Henstra A.M."/>
            <person name="Richardson P."/>
        </authorList>
    </citation>
    <scope>NUCLEOTIDE SEQUENCE [LARGE SCALE GENOMIC DNA]</scope>
    <source>
        <strain evidence="3">DSM 10017 / MPOB</strain>
    </source>
</reference>
<evidence type="ECO:0000256" key="1">
    <source>
        <dbReference type="SAM" id="MobiDB-lite"/>
    </source>
</evidence>
<evidence type="ECO:0000313" key="3">
    <source>
        <dbReference type="Proteomes" id="UP000001784"/>
    </source>
</evidence>
<dbReference type="KEGG" id="sfu:Sfum_2947"/>
<keyword evidence="3" id="KW-1185">Reference proteome</keyword>
<dbReference type="OrthoDB" id="5387471at2"/>
<feature type="region of interest" description="Disordered" evidence="1">
    <location>
        <begin position="46"/>
        <end position="72"/>
    </location>
</feature>
<dbReference type="Pfam" id="PF20657">
    <property type="entry name" value="DUF6811"/>
    <property type="match status" value="1"/>
</dbReference>
<feature type="compositionally biased region" description="Basic residues" evidence="1">
    <location>
        <begin position="63"/>
        <end position="72"/>
    </location>
</feature>
<dbReference type="HOGENOM" id="CLU_2720888_0_0_7"/>
<evidence type="ECO:0000313" key="2">
    <source>
        <dbReference type="EMBL" id="ABK18621.1"/>
    </source>
</evidence>
<sequence length="72" mass="8088">MKDVERKPIVKECEGCDNIDEGKCRIWASPAAKWRIGKCPSASHVKLEAQQPDQKVRVGQQKQKARTKGGKK</sequence>
<name>A0LMG9_SYNFM</name>
<proteinExistence type="predicted"/>
<dbReference type="InParanoid" id="A0LMG9"/>
<dbReference type="RefSeq" id="WP_011699785.1">
    <property type="nucleotide sequence ID" value="NC_008554.1"/>
</dbReference>
<dbReference type="Proteomes" id="UP000001784">
    <property type="component" value="Chromosome"/>
</dbReference>
<accession>A0LMG9</accession>
<dbReference type="AlphaFoldDB" id="A0LMG9"/>
<organism evidence="2 3">
    <name type="scientific">Syntrophobacter fumaroxidans (strain DSM 10017 / MPOB)</name>
    <dbReference type="NCBI Taxonomy" id="335543"/>
    <lineage>
        <taxon>Bacteria</taxon>
        <taxon>Pseudomonadati</taxon>
        <taxon>Thermodesulfobacteriota</taxon>
        <taxon>Syntrophobacteria</taxon>
        <taxon>Syntrophobacterales</taxon>
        <taxon>Syntrophobacteraceae</taxon>
        <taxon>Syntrophobacter</taxon>
    </lineage>
</organism>